<comment type="similarity">
    <text evidence="2">Belongs to the tRNA methyltransferase O family.</text>
</comment>
<dbReference type="NCBIfam" id="TIGR00104">
    <property type="entry name" value="tRNA_TsaA"/>
    <property type="match status" value="1"/>
</dbReference>
<feature type="domain" description="TsaA-like" evidence="3">
    <location>
        <begin position="4"/>
        <end position="135"/>
    </location>
</feature>
<dbReference type="EMBL" id="CP001087">
    <property type="protein sequence ID" value="ACN15780.1"/>
    <property type="molecule type" value="Genomic_DNA"/>
</dbReference>
<evidence type="ECO:0000259" key="3">
    <source>
        <dbReference type="PROSITE" id="PS51668"/>
    </source>
</evidence>
<organism evidence="4 5">
    <name type="scientific">Desulforapulum autotrophicum (strain ATCC 43914 / DSM 3382 / VKM B-1955 / HRM2)</name>
    <name type="common">Desulfobacterium autotrophicum</name>
    <dbReference type="NCBI Taxonomy" id="177437"/>
    <lineage>
        <taxon>Bacteria</taxon>
        <taxon>Pseudomonadati</taxon>
        <taxon>Thermodesulfobacteriota</taxon>
        <taxon>Desulfobacteria</taxon>
        <taxon>Desulfobacterales</taxon>
        <taxon>Desulfobacteraceae</taxon>
        <taxon>Desulforapulum</taxon>
    </lineage>
</organism>
<dbReference type="RefSeq" id="WP_015904543.1">
    <property type="nucleotide sequence ID" value="NC_012108.1"/>
</dbReference>
<protein>
    <recommendedName>
        <fullName evidence="3">TsaA-like domain-containing protein</fullName>
    </recommendedName>
</protein>
<dbReference type="PANTHER" id="PTHR12818:SF0">
    <property type="entry name" value="TRNA (ADENINE(37)-N6)-METHYLTRANSFERASE"/>
    <property type="match status" value="1"/>
</dbReference>
<dbReference type="Proteomes" id="UP000000442">
    <property type="component" value="Chromosome"/>
</dbReference>
<dbReference type="InterPro" id="IPR036413">
    <property type="entry name" value="YaeB-like_sf"/>
</dbReference>
<accession>C0QI44</accession>
<evidence type="ECO:0000313" key="4">
    <source>
        <dbReference type="EMBL" id="ACN15780.1"/>
    </source>
</evidence>
<dbReference type="Gene3D" id="2.40.30.70">
    <property type="entry name" value="YaeB-like"/>
    <property type="match status" value="1"/>
</dbReference>
<dbReference type="CDD" id="cd09281">
    <property type="entry name" value="UPF0066"/>
    <property type="match status" value="1"/>
</dbReference>
<sequence>MITFNEIGIIHSPHKERRGAPIQPAGADKFQGEVEVYPEFQEGLTDLKGFERIILIYHFHLSEGFDLMTKPFLDNQKRGLFSTRAPKRPNPIGLSIVRLLGVEKNILLVQGVDIVDKTPLIDIKPYVPQFDAFPGSKAGWIDAARLTAQSVRADDRFTRE</sequence>
<dbReference type="Pfam" id="PF01980">
    <property type="entry name" value="TrmO_N"/>
    <property type="match status" value="1"/>
</dbReference>
<evidence type="ECO:0000313" key="5">
    <source>
        <dbReference type="Proteomes" id="UP000000442"/>
    </source>
</evidence>
<dbReference type="AlphaFoldDB" id="C0QI44"/>
<evidence type="ECO:0000256" key="1">
    <source>
        <dbReference type="ARBA" id="ARBA00022691"/>
    </source>
</evidence>
<dbReference type="KEGG" id="dat:HRM2_26860"/>
<name>C0QI44_DESAH</name>
<dbReference type="STRING" id="177437.HRM2_26860"/>
<dbReference type="HOGENOM" id="CLU_013458_2_0_7"/>
<dbReference type="PANTHER" id="PTHR12818">
    <property type="entry name" value="TRNA (ADENINE(37)-N6)-METHYLTRANSFERASE"/>
    <property type="match status" value="1"/>
</dbReference>
<dbReference type="InterPro" id="IPR023370">
    <property type="entry name" value="TrmO-like_N"/>
</dbReference>
<dbReference type="InterPro" id="IPR036414">
    <property type="entry name" value="YaeB_N_sf"/>
</dbReference>
<proteinExistence type="inferred from homology"/>
<dbReference type="OrthoDB" id="9804309at2"/>
<keyword evidence="5" id="KW-1185">Reference proteome</keyword>
<evidence type="ECO:0000256" key="2">
    <source>
        <dbReference type="ARBA" id="ARBA00033753"/>
    </source>
</evidence>
<gene>
    <name evidence="4" type="ordered locus">HRM2_26860</name>
</gene>
<dbReference type="SUPFAM" id="SSF118196">
    <property type="entry name" value="YaeB-like"/>
    <property type="match status" value="1"/>
</dbReference>
<reference evidence="4 5" key="1">
    <citation type="journal article" date="2009" name="Environ. Microbiol.">
        <title>Genome sequence of Desulfobacterium autotrophicum HRM2, a marine sulfate reducer oxidizing organic carbon completely to carbon dioxide.</title>
        <authorList>
            <person name="Strittmatter A.W."/>
            <person name="Liesegang H."/>
            <person name="Rabus R."/>
            <person name="Decker I."/>
            <person name="Amann J."/>
            <person name="Andres S."/>
            <person name="Henne A."/>
            <person name="Fricke W.F."/>
            <person name="Martinez-Arias R."/>
            <person name="Bartels D."/>
            <person name="Goesmann A."/>
            <person name="Krause L."/>
            <person name="Puehler A."/>
            <person name="Klenk H.P."/>
            <person name="Richter M."/>
            <person name="Schuler M."/>
            <person name="Gloeckner F.O."/>
            <person name="Meyerdierks A."/>
            <person name="Gottschalk G."/>
            <person name="Amann R."/>
        </authorList>
    </citation>
    <scope>NUCLEOTIDE SEQUENCE [LARGE SCALE GENOMIC DNA]</scope>
    <source>
        <strain evidence="5">ATCC 43914 / DSM 3382 / HRM2</strain>
    </source>
</reference>
<dbReference type="InterPro" id="IPR040372">
    <property type="entry name" value="YaeB-like"/>
</dbReference>
<dbReference type="eggNOG" id="COG1720">
    <property type="taxonomic scope" value="Bacteria"/>
</dbReference>
<dbReference type="PROSITE" id="PS51668">
    <property type="entry name" value="TSAA_2"/>
    <property type="match status" value="1"/>
</dbReference>
<keyword evidence="1" id="KW-0949">S-adenosyl-L-methionine</keyword>